<dbReference type="RefSeq" id="WP_197453685.1">
    <property type="nucleotide sequence ID" value="NZ_CP036271.1"/>
</dbReference>
<dbReference type="InterPro" id="IPR010819">
    <property type="entry name" value="AGE/CE"/>
</dbReference>
<dbReference type="InParanoid" id="A0A517SMQ2"/>
<comment type="similarity">
    <text evidence="1">Belongs to the N-acylglucosamine 2-epimerase family.</text>
</comment>
<keyword evidence="2 4" id="KW-0413">Isomerase</keyword>
<name>A0A517SMQ2_9PLAN</name>
<accession>A0A517SMQ2</accession>
<dbReference type="KEGG" id="ccos:Pan44_54550"/>
<feature type="domain" description="RGS" evidence="3">
    <location>
        <begin position="11"/>
        <end position="36"/>
    </location>
</feature>
<reference evidence="4 5" key="1">
    <citation type="submission" date="2019-02" db="EMBL/GenBank/DDBJ databases">
        <title>Deep-cultivation of Planctomycetes and their phenomic and genomic characterization uncovers novel biology.</title>
        <authorList>
            <person name="Wiegand S."/>
            <person name="Jogler M."/>
            <person name="Boedeker C."/>
            <person name="Pinto D."/>
            <person name="Vollmers J."/>
            <person name="Rivas-Marin E."/>
            <person name="Kohn T."/>
            <person name="Peeters S.H."/>
            <person name="Heuer A."/>
            <person name="Rast P."/>
            <person name="Oberbeckmann S."/>
            <person name="Bunk B."/>
            <person name="Jeske O."/>
            <person name="Meyerdierks A."/>
            <person name="Storesund J.E."/>
            <person name="Kallscheuer N."/>
            <person name="Luecker S."/>
            <person name="Lage O.M."/>
            <person name="Pohl T."/>
            <person name="Merkel B.J."/>
            <person name="Hornburger P."/>
            <person name="Mueller R.-W."/>
            <person name="Bruemmer F."/>
            <person name="Labrenz M."/>
            <person name="Spormann A.M."/>
            <person name="Op den Camp H."/>
            <person name="Overmann J."/>
            <person name="Amann R."/>
            <person name="Jetten M.S.M."/>
            <person name="Mascher T."/>
            <person name="Medema M.H."/>
            <person name="Devos D.P."/>
            <person name="Kaster A.-K."/>
            <person name="Ovreas L."/>
            <person name="Rohde M."/>
            <person name="Galperin M.Y."/>
            <person name="Jogler C."/>
        </authorList>
    </citation>
    <scope>NUCLEOTIDE SEQUENCE [LARGE SCALE GENOMIC DNA]</scope>
    <source>
        <strain evidence="4 5">Pan44</strain>
    </source>
</reference>
<evidence type="ECO:0000313" key="4">
    <source>
        <dbReference type="EMBL" id="QDT57386.1"/>
    </source>
</evidence>
<protein>
    <submittedName>
        <fullName evidence="4">Cellobiose 2-epimerase</fullName>
        <ecNumber evidence="4">5.1.3.11</ecNumber>
    </submittedName>
</protein>
<keyword evidence="5" id="KW-1185">Reference proteome</keyword>
<dbReference type="Pfam" id="PF07221">
    <property type="entry name" value="GlcNAc_2-epim"/>
    <property type="match status" value="1"/>
</dbReference>
<dbReference type="Gene3D" id="1.50.10.10">
    <property type="match status" value="1"/>
</dbReference>
<organism evidence="4 5">
    <name type="scientific">Caulifigura coniformis</name>
    <dbReference type="NCBI Taxonomy" id="2527983"/>
    <lineage>
        <taxon>Bacteria</taxon>
        <taxon>Pseudomonadati</taxon>
        <taxon>Planctomycetota</taxon>
        <taxon>Planctomycetia</taxon>
        <taxon>Planctomycetales</taxon>
        <taxon>Planctomycetaceae</taxon>
        <taxon>Caulifigura</taxon>
    </lineage>
</organism>
<dbReference type="EMBL" id="CP036271">
    <property type="protein sequence ID" value="QDT57386.1"/>
    <property type="molecule type" value="Genomic_DNA"/>
</dbReference>
<proteinExistence type="inferred from homology"/>
<dbReference type="GO" id="GO:0047736">
    <property type="term" value="F:cellobiose epimerase activity"/>
    <property type="evidence" value="ECO:0007669"/>
    <property type="project" value="UniProtKB-EC"/>
</dbReference>
<evidence type="ECO:0000256" key="1">
    <source>
        <dbReference type="ARBA" id="ARBA00008558"/>
    </source>
</evidence>
<dbReference type="PROSITE" id="PS50132">
    <property type="entry name" value="RGS"/>
    <property type="match status" value="1"/>
</dbReference>
<evidence type="ECO:0000313" key="5">
    <source>
        <dbReference type="Proteomes" id="UP000315700"/>
    </source>
</evidence>
<dbReference type="PANTHER" id="PTHR15108">
    <property type="entry name" value="N-ACYLGLUCOSAMINE-2-EPIMERASE"/>
    <property type="match status" value="1"/>
</dbReference>
<dbReference type="InterPro" id="IPR016137">
    <property type="entry name" value="RGS"/>
</dbReference>
<dbReference type="InterPro" id="IPR008928">
    <property type="entry name" value="6-hairpin_glycosidase_sf"/>
</dbReference>
<dbReference type="AlphaFoldDB" id="A0A517SMQ2"/>
<gene>
    <name evidence="4" type="primary">ce</name>
    <name evidence="4" type="ORF">Pan44_54550</name>
</gene>
<dbReference type="EC" id="5.1.3.11" evidence="4"/>
<dbReference type="SUPFAM" id="SSF48208">
    <property type="entry name" value="Six-hairpin glycosidases"/>
    <property type="match status" value="1"/>
</dbReference>
<evidence type="ECO:0000256" key="2">
    <source>
        <dbReference type="ARBA" id="ARBA00023235"/>
    </source>
</evidence>
<dbReference type="Proteomes" id="UP000315700">
    <property type="component" value="Chromosome"/>
</dbReference>
<evidence type="ECO:0000259" key="3">
    <source>
        <dbReference type="PROSITE" id="PS50132"/>
    </source>
</evidence>
<dbReference type="GO" id="GO:0005975">
    <property type="term" value="P:carbohydrate metabolic process"/>
    <property type="evidence" value="ECO:0007669"/>
    <property type="project" value="InterPro"/>
</dbReference>
<sequence>MNTMDSPALTLATPEGRQFFRDFYRTDLLNSTIPFWFPRSIDTVHGGFLHCLDHDGSLLDTDKSVWAQGRMSWMLLTLYNTLSPNPEWLAWGLAGLEFLSKHCFDADGRMFFHVTADGRPIRKRRYAYSECFASIAHAAAARALDSDEHATRSCELFDLFYDWNFTPGRMPPKFTDTRPMIGLGPRMMAISTVQELRSNFGVNARHQAIVDRCLEEIETLFVKPDRRVVMENVAPNGDIVDHFDGRQLNPGHAIEAAWFILLEAEYRRDSRLTRMACQMLDWMWDRGWDEECGGLFYFRDVDHKPVQEYWHDMKFWWPHDEAIIATLMAWQMTGDERYAGWHRQVHDWSHQHFADPVHGEWFGYLHRDGRRSVSIKGNLWKSFFHHPRMQWLSWKRLDESVGAS</sequence>
<dbReference type="InterPro" id="IPR012341">
    <property type="entry name" value="6hp_glycosidase-like_sf"/>
</dbReference>
<dbReference type="FunFam" id="1.50.10.10:FF:000021">
    <property type="entry name" value="N-acylglucosamine 2-epimerase"/>
    <property type="match status" value="1"/>
</dbReference>